<feature type="compositionally biased region" description="Polar residues" evidence="4">
    <location>
        <begin position="416"/>
        <end position="425"/>
    </location>
</feature>
<accession>A0A7M7QJH3</accession>
<comment type="similarity">
    <text evidence="1">Belongs to the poly(ADP-ribose) glycohydrolase family.</text>
</comment>
<feature type="domain" description="PARG catalytic Macro" evidence="5">
    <location>
        <begin position="807"/>
        <end position="856"/>
    </location>
</feature>
<dbReference type="SMR" id="A0A7M7QJH3"/>
<dbReference type="Proteomes" id="UP000002358">
    <property type="component" value="Chromosome 5"/>
</dbReference>
<dbReference type="InterPro" id="IPR048362">
    <property type="entry name" value="PARG_helical"/>
</dbReference>
<feature type="region of interest" description="Disordered" evidence="4">
    <location>
        <begin position="465"/>
        <end position="541"/>
    </location>
</feature>
<feature type="domain" description="PARG helical" evidence="6">
    <location>
        <begin position="71"/>
        <end position="175"/>
    </location>
</feature>
<dbReference type="RefSeq" id="XP_031787308.1">
    <property type="nucleotide sequence ID" value="XM_031931448.2"/>
</dbReference>
<dbReference type="PANTHER" id="PTHR12837:SF14">
    <property type="entry name" value="POLY(ADP-RIBOSE) GLYCOHYDROLASE"/>
    <property type="match status" value="1"/>
</dbReference>
<name>A0A7M7QJH3_NASVI</name>
<feature type="compositionally biased region" description="Basic and acidic residues" evidence="4">
    <location>
        <begin position="507"/>
        <end position="526"/>
    </location>
</feature>
<keyword evidence="3" id="KW-0378">Hydrolase</keyword>
<evidence type="ECO:0000256" key="4">
    <source>
        <dbReference type="SAM" id="MobiDB-lite"/>
    </source>
</evidence>
<dbReference type="EC" id="3.2.1.143" evidence="2"/>
<dbReference type="KEGG" id="nvi:100122895"/>
<dbReference type="GO" id="GO:0004649">
    <property type="term" value="F:poly(ADP-ribose) glycohydrolase activity"/>
    <property type="evidence" value="ECO:0007669"/>
    <property type="project" value="UniProtKB-EC"/>
</dbReference>
<dbReference type="EnsemblMetazoa" id="XM_031931447">
    <property type="protein sequence ID" value="XP_031787307"/>
    <property type="gene ID" value="LOC100122895"/>
</dbReference>
<feature type="region of interest" description="Disordered" evidence="4">
    <location>
        <begin position="711"/>
        <end position="747"/>
    </location>
</feature>
<dbReference type="EnsemblMetazoa" id="XM_031931446">
    <property type="protein sequence ID" value="XP_031787306"/>
    <property type="gene ID" value="LOC100122895"/>
</dbReference>
<dbReference type="AlphaFoldDB" id="A0A7M7QJH3"/>
<dbReference type="RefSeq" id="XP_031787306.1">
    <property type="nucleotide sequence ID" value="XM_031931446.2"/>
</dbReference>
<evidence type="ECO:0000259" key="6">
    <source>
        <dbReference type="Pfam" id="PF20811"/>
    </source>
</evidence>
<dbReference type="InterPro" id="IPR046372">
    <property type="entry name" value="PARG_cat_C"/>
</dbReference>
<evidence type="ECO:0000256" key="3">
    <source>
        <dbReference type="ARBA" id="ARBA00022801"/>
    </source>
</evidence>
<dbReference type="GO" id="GO:0005634">
    <property type="term" value="C:nucleus"/>
    <property type="evidence" value="ECO:0007669"/>
    <property type="project" value="TreeGrafter"/>
</dbReference>
<dbReference type="GO" id="GO:0009225">
    <property type="term" value="P:nucleotide-sugar metabolic process"/>
    <property type="evidence" value="ECO:0007669"/>
    <property type="project" value="TreeGrafter"/>
</dbReference>
<feature type="region of interest" description="Disordered" evidence="4">
    <location>
        <begin position="341"/>
        <end position="434"/>
    </location>
</feature>
<evidence type="ECO:0000256" key="1">
    <source>
        <dbReference type="ARBA" id="ARBA00009545"/>
    </source>
</evidence>
<dbReference type="EnsemblMetazoa" id="XM_031931448">
    <property type="protein sequence ID" value="XP_031787308"/>
    <property type="gene ID" value="LOC100122895"/>
</dbReference>
<dbReference type="GO" id="GO:0005737">
    <property type="term" value="C:cytoplasm"/>
    <property type="evidence" value="ECO:0007669"/>
    <property type="project" value="TreeGrafter"/>
</dbReference>
<dbReference type="GO" id="GO:0005975">
    <property type="term" value="P:carbohydrate metabolic process"/>
    <property type="evidence" value="ECO:0007669"/>
    <property type="project" value="InterPro"/>
</dbReference>
<evidence type="ECO:0000313" key="7">
    <source>
        <dbReference type="EnsemblMetazoa" id="XP_031787307"/>
    </source>
</evidence>
<dbReference type="GO" id="GO:0006282">
    <property type="term" value="P:regulation of DNA repair"/>
    <property type="evidence" value="ECO:0007669"/>
    <property type="project" value="InterPro"/>
</dbReference>
<dbReference type="InterPro" id="IPR007724">
    <property type="entry name" value="Poly_GlycHdrlase"/>
</dbReference>
<evidence type="ECO:0000256" key="2">
    <source>
        <dbReference type="ARBA" id="ARBA00012255"/>
    </source>
</evidence>
<dbReference type="InParanoid" id="A0A7M7QJH3"/>
<dbReference type="Pfam" id="PF20811">
    <property type="entry name" value="PARG_cat_N"/>
    <property type="match status" value="1"/>
</dbReference>
<evidence type="ECO:0000313" key="8">
    <source>
        <dbReference type="Proteomes" id="UP000002358"/>
    </source>
</evidence>
<dbReference type="RefSeq" id="XP_031787307.1">
    <property type="nucleotide sequence ID" value="XM_031931447.2"/>
</dbReference>
<dbReference type="GO" id="GO:1990966">
    <property type="term" value="P:ATP generation from poly-ADP-D-ribose"/>
    <property type="evidence" value="ECO:0007669"/>
    <property type="project" value="TreeGrafter"/>
</dbReference>
<feature type="compositionally biased region" description="Acidic residues" evidence="4">
    <location>
        <begin position="484"/>
        <end position="494"/>
    </location>
</feature>
<dbReference type="OrthoDB" id="6154436at2759"/>
<dbReference type="Pfam" id="PF05028">
    <property type="entry name" value="PARG_cat_C"/>
    <property type="match status" value="2"/>
</dbReference>
<organism evidence="7 8">
    <name type="scientific">Nasonia vitripennis</name>
    <name type="common">Parasitic wasp</name>
    <dbReference type="NCBI Taxonomy" id="7425"/>
    <lineage>
        <taxon>Eukaryota</taxon>
        <taxon>Metazoa</taxon>
        <taxon>Ecdysozoa</taxon>
        <taxon>Arthropoda</taxon>
        <taxon>Hexapoda</taxon>
        <taxon>Insecta</taxon>
        <taxon>Pterygota</taxon>
        <taxon>Neoptera</taxon>
        <taxon>Endopterygota</taxon>
        <taxon>Hymenoptera</taxon>
        <taxon>Apocrita</taxon>
        <taxon>Proctotrupomorpha</taxon>
        <taxon>Chalcidoidea</taxon>
        <taxon>Pteromalidae</taxon>
        <taxon>Pteromalinae</taxon>
        <taxon>Nasonia</taxon>
    </lineage>
</organism>
<reference evidence="7" key="1">
    <citation type="submission" date="2021-01" db="UniProtKB">
        <authorList>
            <consortium name="EnsemblMetazoa"/>
        </authorList>
    </citation>
    <scope>IDENTIFICATION</scope>
</reference>
<feature type="compositionally biased region" description="Low complexity" evidence="4">
    <location>
        <begin position="399"/>
        <end position="413"/>
    </location>
</feature>
<dbReference type="GeneID" id="100122895"/>
<evidence type="ECO:0000259" key="5">
    <source>
        <dbReference type="Pfam" id="PF05028"/>
    </source>
</evidence>
<feature type="compositionally biased region" description="Polar residues" evidence="4">
    <location>
        <begin position="465"/>
        <end position="477"/>
    </location>
</feature>
<proteinExistence type="inferred from homology"/>
<feature type="domain" description="PARG catalytic Macro" evidence="5">
    <location>
        <begin position="202"/>
        <end position="349"/>
    </location>
</feature>
<keyword evidence="8" id="KW-1185">Reference proteome</keyword>
<dbReference type="PANTHER" id="PTHR12837">
    <property type="entry name" value="POLY ADP-RIBOSE GLYCOHYDROLASE"/>
    <property type="match status" value="1"/>
</dbReference>
<sequence>MALVMLPCDLPWWSAVTKQLDRAAAARTSADLVDAMQRLHDMCNISLDPEEDIQEPDLFVGLARYLDEDLSSTEREHVLTKSIPRIASQAKALKTHKPPQGLHFSLQQQGDTIEHSYAFVASLIANAFFSTYPKRTPKTHPTLRDFNFTNFFKHLHLKSQKAKLRGIFQYFDYLDSRGEKALDGNLLISRQVLLSRQWLTIEDWLESSLPLCPLTIRHEGRLDRAEHEAKAAMQVCFASRSLGNGVLEADATQETIQIATHPEMLAVMLSVEALEDNEALIIEGLRHISRIQDPKHRATFEAIPEPNTIMVCCIDAEDYSDLPLAQYEEDNVLRELNKSLLGFRQRRPPQSPTENDRQDGEGETGPGTRRLSPIGESFSSASPEIDDSARKCHNAKINSSGSQASAATQSSETGRTRGNGSSTRAVSPGRVLKVSSTGRRNRFIVLGSSGEALPVTRKSIAQTSVYDSCNSQSTDSFHSAKDTIDEEPENEEEDQKQSRRYSAQLDTPERRGTFAQRLKDALKRESSATGTTSTTDSTSESSYAVGISIAGSQVADQNIKVKRGGSRGFVLRDETVDEEFLKESLEAEQKWLGRFRQSQPAMMQRKEAGASSRYSFSTEYSSDFCSELDEVYEQLSKWLEDPIVPSNETRELDARDKAVVTFAGSLLKRALSESFAGVPVQEGEPQPLFDSNDVHQRRKLALAVRSLSLELARQRSRNQPMQTNDGRNRESDDEDTFVDAPQGDPKMFRDARKSQRRKLMAVTFTSELFQTLSEDEAIITLPSRKSTKNKKVPLSRISRESSPQDGGLLPVATGNWGCGSRLKGDPQLKLVIQWLAASLSGAPRLIYYTFGHSTLTKLDTVSRVLTDRQWSVGDLAAVALRFSVQTIEKRLEGRNSLFEELIGMDKPSP</sequence>
<feature type="compositionally biased region" description="Low complexity" evidence="4">
    <location>
        <begin position="527"/>
        <end position="541"/>
    </location>
</feature>
<protein>
    <recommendedName>
        <fullName evidence="2">poly(ADP-ribose) glycohydrolase</fullName>
        <ecNumber evidence="2">3.2.1.143</ecNumber>
    </recommendedName>
</protein>